<reference evidence="1" key="1">
    <citation type="submission" date="2023-03" db="EMBL/GenBank/DDBJ databases">
        <authorList>
            <person name="Steffen K."/>
            <person name="Cardenas P."/>
        </authorList>
    </citation>
    <scope>NUCLEOTIDE SEQUENCE</scope>
</reference>
<protein>
    <submittedName>
        <fullName evidence="1">Uncharacterized protein</fullName>
    </submittedName>
</protein>
<keyword evidence="2" id="KW-1185">Reference proteome</keyword>
<organism evidence="1 2">
    <name type="scientific">Geodia barretti</name>
    <name type="common">Barrett's horny sponge</name>
    <dbReference type="NCBI Taxonomy" id="519541"/>
    <lineage>
        <taxon>Eukaryota</taxon>
        <taxon>Metazoa</taxon>
        <taxon>Porifera</taxon>
        <taxon>Demospongiae</taxon>
        <taxon>Heteroscleromorpha</taxon>
        <taxon>Tetractinellida</taxon>
        <taxon>Astrophorina</taxon>
        <taxon>Geodiidae</taxon>
        <taxon>Geodia</taxon>
    </lineage>
</organism>
<accession>A0AA35SE10</accession>
<comment type="caution">
    <text evidence="1">The sequence shown here is derived from an EMBL/GenBank/DDBJ whole genome shotgun (WGS) entry which is preliminary data.</text>
</comment>
<name>A0AA35SE10_GEOBA</name>
<dbReference type="Proteomes" id="UP001174909">
    <property type="component" value="Unassembled WGS sequence"/>
</dbReference>
<evidence type="ECO:0000313" key="1">
    <source>
        <dbReference type="EMBL" id="CAI8027929.1"/>
    </source>
</evidence>
<sequence length="92" mass="9583">NSTCVSDFCGGCNARFFQDGQGVECGVNCSAVSCLRPICGDLEELVVPPRECCPVCQTNCTAVTCPADVICGDGESPESTLGGCCFSCTRRE</sequence>
<gene>
    <name evidence="1" type="ORF">GBAR_LOCUS15908</name>
</gene>
<proteinExistence type="predicted"/>
<evidence type="ECO:0000313" key="2">
    <source>
        <dbReference type="Proteomes" id="UP001174909"/>
    </source>
</evidence>
<dbReference type="EMBL" id="CASHTH010002309">
    <property type="protein sequence ID" value="CAI8027929.1"/>
    <property type="molecule type" value="Genomic_DNA"/>
</dbReference>
<feature type="non-terminal residue" evidence="1">
    <location>
        <position position="1"/>
    </location>
</feature>
<dbReference type="AlphaFoldDB" id="A0AA35SE10"/>